<dbReference type="Proteomes" id="UP000184546">
    <property type="component" value="Unassembled WGS sequence"/>
</dbReference>
<feature type="region of interest" description="Disordered" evidence="1">
    <location>
        <begin position="1"/>
        <end position="68"/>
    </location>
</feature>
<dbReference type="AlphaFoldDB" id="A0A1L9WSB8"/>
<accession>A0A1L9WSB8</accession>
<dbReference type="EMBL" id="KV878979">
    <property type="protein sequence ID" value="OJJ98998.1"/>
    <property type="molecule type" value="Genomic_DNA"/>
</dbReference>
<keyword evidence="3" id="KW-1185">Reference proteome</keyword>
<evidence type="ECO:0000313" key="2">
    <source>
        <dbReference type="EMBL" id="OJJ98998.1"/>
    </source>
</evidence>
<dbReference type="RefSeq" id="XP_020055338.1">
    <property type="nucleotide sequence ID" value="XM_020197552.1"/>
</dbReference>
<evidence type="ECO:0000313" key="3">
    <source>
        <dbReference type="Proteomes" id="UP000184546"/>
    </source>
</evidence>
<proteinExistence type="predicted"/>
<name>A0A1L9WSB8_ASPA1</name>
<reference evidence="3" key="1">
    <citation type="journal article" date="2017" name="Genome Biol.">
        <title>Comparative genomics reveals high biological diversity and specific adaptations in the industrially and medically important fungal genus Aspergillus.</title>
        <authorList>
            <person name="de Vries R.P."/>
            <person name="Riley R."/>
            <person name="Wiebenga A."/>
            <person name="Aguilar-Osorio G."/>
            <person name="Amillis S."/>
            <person name="Uchima C.A."/>
            <person name="Anderluh G."/>
            <person name="Asadollahi M."/>
            <person name="Askin M."/>
            <person name="Barry K."/>
            <person name="Battaglia E."/>
            <person name="Bayram O."/>
            <person name="Benocci T."/>
            <person name="Braus-Stromeyer S.A."/>
            <person name="Caldana C."/>
            <person name="Canovas D."/>
            <person name="Cerqueira G.C."/>
            <person name="Chen F."/>
            <person name="Chen W."/>
            <person name="Choi C."/>
            <person name="Clum A."/>
            <person name="Dos Santos R.A."/>
            <person name="Damasio A.R."/>
            <person name="Diallinas G."/>
            <person name="Emri T."/>
            <person name="Fekete E."/>
            <person name="Flipphi M."/>
            <person name="Freyberg S."/>
            <person name="Gallo A."/>
            <person name="Gournas C."/>
            <person name="Habgood R."/>
            <person name="Hainaut M."/>
            <person name="Harispe M.L."/>
            <person name="Henrissat B."/>
            <person name="Hilden K.S."/>
            <person name="Hope R."/>
            <person name="Hossain A."/>
            <person name="Karabika E."/>
            <person name="Karaffa L."/>
            <person name="Karanyi Z."/>
            <person name="Krasevec N."/>
            <person name="Kuo A."/>
            <person name="Kusch H."/>
            <person name="LaButti K."/>
            <person name="Lagendijk E.L."/>
            <person name="Lapidus A."/>
            <person name="Levasseur A."/>
            <person name="Lindquist E."/>
            <person name="Lipzen A."/>
            <person name="Logrieco A.F."/>
            <person name="MacCabe A."/>
            <person name="Maekelae M.R."/>
            <person name="Malavazi I."/>
            <person name="Melin P."/>
            <person name="Meyer V."/>
            <person name="Mielnichuk N."/>
            <person name="Miskei M."/>
            <person name="Molnar A.P."/>
            <person name="Mule G."/>
            <person name="Ngan C.Y."/>
            <person name="Orejas M."/>
            <person name="Orosz E."/>
            <person name="Ouedraogo J.P."/>
            <person name="Overkamp K.M."/>
            <person name="Park H.-S."/>
            <person name="Perrone G."/>
            <person name="Piumi F."/>
            <person name="Punt P.J."/>
            <person name="Ram A.F."/>
            <person name="Ramon A."/>
            <person name="Rauscher S."/>
            <person name="Record E."/>
            <person name="Riano-Pachon D.M."/>
            <person name="Robert V."/>
            <person name="Roehrig J."/>
            <person name="Ruller R."/>
            <person name="Salamov A."/>
            <person name="Salih N.S."/>
            <person name="Samson R.A."/>
            <person name="Sandor E."/>
            <person name="Sanguinetti M."/>
            <person name="Schuetze T."/>
            <person name="Sepcic K."/>
            <person name="Shelest E."/>
            <person name="Sherlock G."/>
            <person name="Sophianopoulou V."/>
            <person name="Squina F.M."/>
            <person name="Sun H."/>
            <person name="Susca A."/>
            <person name="Todd R.B."/>
            <person name="Tsang A."/>
            <person name="Unkles S.E."/>
            <person name="van de Wiele N."/>
            <person name="van Rossen-Uffink D."/>
            <person name="Oliveira J.V."/>
            <person name="Vesth T.C."/>
            <person name="Visser J."/>
            <person name="Yu J.-H."/>
            <person name="Zhou M."/>
            <person name="Andersen M.R."/>
            <person name="Archer D.B."/>
            <person name="Baker S.E."/>
            <person name="Benoit I."/>
            <person name="Brakhage A.A."/>
            <person name="Braus G.H."/>
            <person name="Fischer R."/>
            <person name="Frisvad J.C."/>
            <person name="Goldman G.H."/>
            <person name="Houbraken J."/>
            <person name="Oakley B."/>
            <person name="Pocsi I."/>
            <person name="Scazzocchio C."/>
            <person name="Seiboth B."/>
            <person name="vanKuyk P.A."/>
            <person name="Wortman J."/>
            <person name="Dyer P.S."/>
            <person name="Grigoriev I.V."/>
        </authorList>
    </citation>
    <scope>NUCLEOTIDE SEQUENCE [LARGE SCALE GENOMIC DNA]</scope>
    <source>
        <strain evidence="3">ATCC 16872 / CBS 172.66 / WB 5094</strain>
    </source>
</reference>
<organism evidence="2 3">
    <name type="scientific">Aspergillus aculeatus (strain ATCC 16872 / CBS 172.66 / WB 5094)</name>
    <dbReference type="NCBI Taxonomy" id="690307"/>
    <lineage>
        <taxon>Eukaryota</taxon>
        <taxon>Fungi</taxon>
        <taxon>Dikarya</taxon>
        <taxon>Ascomycota</taxon>
        <taxon>Pezizomycotina</taxon>
        <taxon>Eurotiomycetes</taxon>
        <taxon>Eurotiomycetidae</taxon>
        <taxon>Eurotiales</taxon>
        <taxon>Aspergillaceae</taxon>
        <taxon>Aspergillus</taxon>
        <taxon>Aspergillus subgen. Circumdati</taxon>
    </lineage>
</organism>
<evidence type="ECO:0000256" key="1">
    <source>
        <dbReference type="SAM" id="MobiDB-lite"/>
    </source>
</evidence>
<dbReference type="OrthoDB" id="437457at2759"/>
<dbReference type="VEuPathDB" id="FungiDB:ASPACDRAFT_1857461"/>
<feature type="compositionally biased region" description="Basic and acidic residues" evidence="1">
    <location>
        <begin position="30"/>
        <end position="52"/>
    </location>
</feature>
<protein>
    <submittedName>
        <fullName evidence="2">Uncharacterized protein</fullName>
    </submittedName>
</protein>
<sequence length="162" mass="18555">MPPIDYSKWDNIDTDSEPENVAPPAPETAPKPKPEPPVVRDDQPDRPPDFRQRRPARAGPAQPSLRDAPYGYVRQCVARKDRKDLSPEHYEAIWMYIDRILDEFGNGAPPPEQLYKKKFERWFVGYRIGVRARGVEGCGALVFDGGIYHGDGRLKKKRELKI</sequence>
<gene>
    <name evidence="2" type="ORF">ASPACDRAFT_1857461</name>
</gene>
<dbReference type="GeneID" id="30971366"/>